<evidence type="ECO:0000256" key="7">
    <source>
        <dbReference type="ARBA" id="ARBA00022840"/>
    </source>
</evidence>
<keyword evidence="15" id="KW-1185">Reference proteome</keyword>
<dbReference type="InterPro" id="IPR055558">
    <property type="entry name" value="DUF7134"/>
</dbReference>
<evidence type="ECO:0000256" key="6">
    <source>
        <dbReference type="ARBA" id="ARBA00022777"/>
    </source>
</evidence>
<evidence type="ECO:0000259" key="11">
    <source>
        <dbReference type="Pfam" id="PF02518"/>
    </source>
</evidence>
<keyword evidence="10" id="KW-0472">Membrane</keyword>
<keyword evidence="4" id="KW-0808">Transferase</keyword>
<protein>
    <recommendedName>
        <fullName evidence="2">histidine kinase</fullName>
        <ecNumber evidence="2">2.7.13.3</ecNumber>
    </recommendedName>
</protein>
<organism evidence="14 15">
    <name type="scientific">Stackebrandtia endophytica</name>
    <dbReference type="NCBI Taxonomy" id="1496996"/>
    <lineage>
        <taxon>Bacteria</taxon>
        <taxon>Bacillati</taxon>
        <taxon>Actinomycetota</taxon>
        <taxon>Actinomycetes</taxon>
        <taxon>Glycomycetales</taxon>
        <taxon>Glycomycetaceae</taxon>
        <taxon>Stackebrandtia</taxon>
    </lineage>
</organism>
<name>A0A543AR40_9ACTN</name>
<dbReference type="InParanoid" id="A0A543AR40"/>
<dbReference type="PANTHER" id="PTHR24421">
    <property type="entry name" value="NITRATE/NITRITE SENSOR PROTEIN NARX-RELATED"/>
    <property type="match status" value="1"/>
</dbReference>
<comment type="caution">
    <text evidence="14">The sequence shown here is derived from an EMBL/GenBank/DDBJ whole genome shotgun (WGS) entry which is preliminary data.</text>
</comment>
<dbReference type="GO" id="GO:0046983">
    <property type="term" value="F:protein dimerization activity"/>
    <property type="evidence" value="ECO:0007669"/>
    <property type="project" value="InterPro"/>
</dbReference>
<keyword evidence="10" id="KW-1133">Transmembrane helix</keyword>
<keyword evidence="5" id="KW-0547">Nucleotide-binding</keyword>
<dbReference type="PANTHER" id="PTHR24421:SF10">
    <property type="entry name" value="NITRATE_NITRITE SENSOR PROTEIN NARQ"/>
    <property type="match status" value="1"/>
</dbReference>
<evidence type="ECO:0000256" key="10">
    <source>
        <dbReference type="SAM" id="Phobius"/>
    </source>
</evidence>
<evidence type="ECO:0000313" key="15">
    <source>
        <dbReference type="Proteomes" id="UP000317043"/>
    </source>
</evidence>
<evidence type="ECO:0000256" key="5">
    <source>
        <dbReference type="ARBA" id="ARBA00022741"/>
    </source>
</evidence>
<feature type="transmembrane region" description="Helical" evidence="10">
    <location>
        <begin position="91"/>
        <end position="108"/>
    </location>
</feature>
<evidence type="ECO:0000256" key="9">
    <source>
        <dbReference type="SAM" id="MobiDB-lite"/>
    </source>
</evidence>
<feature type="transmembrane region" description="Helical" evidence="10">
    <location>
        <begin position="184"/>
        <end position="203"/>
    </location>
</feature>
<keyword evidence="8" id="KW-0902">Two-component regulatory system</keyword>
<dbReference type="EMBL" id="VFOW01000001">
    <property type="protein sequence ID" value="TQL75058.1"/>
    <property type="molecule type" value="Genomic_DNA"/>
</dbReference>
<evidence type="ECO:0000256" key="2">
    <source>
        <dbReference type="ARBA" id="ARBA00012438"/>
    </source>
</evidence>
<evidence type="ECO:0000256" key="8">
    <source>
        <dbReference type="ARBA" id="ARBA00023012"/>
    </source>
</evidence>
<evidence type="ECO:0000313" key="14">
    <source>
        <dbReference type="EMBL" id="TQL75058.1"/>
    </source>
</evidence>
<gene>
    <name evidence="14" type="ORF">FB566_0550</name>
</gene>
<keyword evidence="6 14" id="KW-0418">Kinase</keyword>
<dbReference type="Pfam" id="PF02518">
    <property type="entry name" value="HATPase_c"/>
    <property type="match status" value="1"/>
</dbReference>
<evidence type="ECO:0000256" key="3">
    <source>
        <dbReference type="ARBA" id="ARBA00022553"/>
    </source>
</evidence>
<keyword evidence="3" id="KW-0597">Phosphoprotein</keyword>
<dbReference type="Proteomes" id="UP000317043">
    <property type="component" value="Unassembled WGS sequence"/>
</dbReference>
<dbReference type="GO" id="GO:0016020">
    <property type="term" value="C:membrane"/>
    <property type="evidence" value="ECO:0007669"/>
    <property type="project" value="InterPro"/>
</dbReference>
<dbReference type="InterPro" id="IPR003594">
    <property type="entry name" value="HATPase_dom"/>
</dbReference>
<feature type="transmembrane region" description="Helical" evidence="10">
    <location>
        <begin position="60"/>
        <end position="79"/>
    </location>
</feature>
<dbReference type="GO" id="GO:0000155">
    <property type="term" value="F:phosphorelay sensor kinase activity"/>
    <property type="evidence" value="ECO:0007669"/>
    <property type="project" value="InterPro"/>
</dbReference>
<dbReference type="InterPro" id="IPR050482">
    <property type="entry name" value="Sensor_HK_TwoCompSys"/>
</dbReference>
<dbReference type="Pfam" id="PF23539">
    <property type="entry name" value="DUF7134"/>
    <property type="match status" value="1"/>
</dbReference>
<dbReference type="Gene3D" id="3.30.565.10">
    <property type="entry name" value="Histidine kinase-like ATPase, C-terminal domain"/>
    <property type="match status" value="1"/>
</dbReference>
<dbReference type="GO" id="GO:0005524">
    <property type="term" value="F:ATP binding"/>
    <property type="evidence" value="ECO:0007669"/>
    <property type="project" value="UniProtKB-KW"/>
</dbReference>
<feature type="transmembrane region" description="Helical" evidence="10">
    <location>
        <begin position="153"/>
        <end position="172"/>
    </location>
</feature>
<evidence type="ECO:0000259" key="13">
    <source>
        <dbReference type="Pfam" id="PF23539"/>
    </source>
</evidence>
<feature type="transmembrane region" description="Helical" evidence="10">
    <location>
        <begin position="128"/>
        <end position="146"/>
    </location>
</feature>
<dbReference type="SUPFAM" id="SSF55874">
    <property type="entry name" value="ATPase domain of HSP90 chaperone/DNA topoisomerase II/histidine kinase"/>
    <property type="match status" value="1"/>
</dbReference>
<feature type="domain" description="DUF7134" evidence="13">
    <location>
        <begin position="49"/>
        <end position="206"/>
    </location>
</feature>
<dbReference type="CDD" id="cd16917">
    <property type="entry name" value="HATPase_UhpB-NarQ-NarX-like"/>
    <property type="match status" value="1"/>
</dbReference>
<dbReference type="AlphaFoldDB" id="A0A543AR40"/>
<proteinExistence type="predicted"/>
<dbReference type="InterPro" id="IPR011712">
    <property type="entry name" value="Sig_transdc_His_kin_sub3_dim/P"/>
</dbReference>
<comment type="catalytic activity">
    <reaction evidence="1">
        <text>ATP + protein L-histidine = ADP + protein N-phospho-L-histidine.</text>
        <dbReference type="EC" id="2.7.13.3"/>
    </reaction>
</comment>
<feature type="region of interest" description="Disordered" evidence="9">
    <location>
        <begin position="1"/>
        <end position="21"/>
    </location>
</feature>
<evidence type="ECO:0000256" key="1">
    <source>
        <dbReference type="ARBA" id="ARBA00000085"/>
    </source>
</evidence>
<sequence>MTDLANWSDLRMSHRSTTTPRETAASDVNVCIVTSMKQRALGRGGQIHLWFQRYPLVTDGLFAIAFAAFVLIPMAAMATEQPPELRPTPSMALWTVVGLTPIVMRRVLPWWSVLLATALQVSSPLYPHVWIGLNFALLVVAYTAAAHLSFRQAVAASVLLWSTLSVMIVTVIPEEQLGMASESALIVNYLSALALFAIGRMVYARRGRFEELSDRARLAEENQAALVRQAINDERRRIARELHDVVAHHISVMGVLATGARRVLHKQPDKADEALATIETTGRATLREMRRLLDVLRSSDEPEHDDELAPQPGLDAVHALVAQIRDAGLAVNLRVEGEPYPLDPGIALTVYRIVQEGLTNTLKHAGPARAGVRIEYGDHGIDLEVSDTGVGPRVSATTSGRVGHGLVGMRERVALYGGTLRTGPRPGGGFRVHAAIPIDTATAPLGTDTGGDR</sequence>
<dbReference type="InterPro" id="IPR036890">
    <property type="entry name" value="HATPase_C_sf"/>
</dbReference>
<dbReference type="Pfam" id="PF07730">
    <property type="entry name" value="HisKA_3"/>
    <property type="match status" value="1"/>
</dbReference>
<keyword evidence="7" id="KW-0067">ATP-binding</keyword>
<evidence type="ECO:0000256" key="4">
    <source>
        <dbReference type="ARBA" id="ARBA00022679"/>
    </source>
</evidence>
<keyword evidence="10" id="KW-0812">Transmembrane</keyword>
<feature type="domain" description="Signal transduction histidine kinase subgroup 3 dimerisation and phosphoacceptor" evidence="12">
    <location>
        <begin position="234"/>
        <end position="300"/>
    </location>
</feature>
<dbReference type="Gene3D" id="1.20.5.1930">
    <property type="match status" value="1"/>
</dbReference>
<reference evidence="14 15" key="1">
    <citation type="submission" date="2019-06" db="EMBL/GenBank/DDBJ databases">
        <title>Sequencing the genomes of 1000 actinobacteria strains.</title>
        <authorList>
            <person name="Klenk H.-P."/>
        </authorList>
    </citation>
    <scope>NUCLEOTIDE SEQUENCE [LARGE SCALE GENOMIC DNA]</scope>
    <source>
        <strain evidence="14 15">DSM 45928</strain>
    </source>
</reference>
<evidence type="ECO:0000259" key="12">
    <source>
        <dbReference type="Pfam" id="PF07730"/>
    </source>
</evidence>
<feature type="domain" description="Histidine kinase/HSP90-like ATPase" evidence="11">
    <location>
        <begin position="348"/>
        <end position="438"/>
    </location>
</feature>
<accession>A0A543AR40</accession>
<dbReference type="EC" id="2.7.13.3" evidence="2"/>